<dbReference type="RefSeq" id="WP_098492180.1">
    <property type="nucleotide sequence ID" value="NZ_NUWN01000088.1"/>
</dbReference>
<evidence type="ECO:0000313" key="2">
    <source>
        <dbReference type="Proteomes" id="UP000242656"/>
    </source>
</evidence>
<evidence type="ECO:0000313" key="1">
    <source>
        <dbReference type="EMBL" id="PFK32158.1"/>
    </source>
</evidence>
<dbReference type="EMBL" id="NUWN01000088">
    <property type="protein sequence ID" value="PFK32158.1"/>
    <property type="molecule type" value="Genomic_DNA"/>
</dbReference>
<proteinExistence type="predicted"/>
<gene>
    <name evidence="1" type="ORF">COI93_19620</name>
</gene>
<reference evidence="1 2" key="1">
    <citation type="submission" date="2017-09" db="EMBL/GenBank/DDBJ databases">
        <title>Large-scale bioinformatics analysis of Bacillus genomes uncovers conserved roles of natural products in bacterial physiology.</title>
        <authorList>
            <consortium name="Agbiome Team Llc"/>
            <person name="Bleich R.M."/>
            <person name="Grubbs K.J."/>
            <person name="Santa Maria K.C."/>
            <person name="Allen S.E."/>
            <person name="Farag S."/>
            <person name="Shank E.A."/>
            <person name="Bowers A."/>
        </authorList>
    </citation>
    <scope>NUCLEOTIDE SEQUENCE [LARGE SCALE GENOMIC DNA]</scope>
    <source>
        <strain evidence="1 2">AFS083043</strain>
    </source>
</reference>
<comment type="caution">
    <text evidence="1">The sequence shown here is derived from an EMBL/GenBank/DDBJ whole genome shotgun (WGS) entry which is preliminary data.</text>
</comment>
<organism evidence="1 2">
    <name type="scientific">Bacillus cereus</name>
    <dbReference type="NCBI Taxonomy" id="1396"/>
    <lineage>
        <taxon>Bacteria</taxon>
        <taxon>Bacillati</taxon>
        <taxon>Bacillota</taxon>
        <taxon>Bacilli</taxon>
        <taxon>Bacillales</taxon>
        <taxon>Bacillaceae</taxon>
        <taxon>Bacillus</taxon>
        <taxon>Bacillus cereus group</taxon>
    </lineage>
</organism>
<dbReference type="AlphaFoldDB" id="A0A2B0LDP7"/>
<sequence length="60" mass="7310">MSQDKLCYELICMSCKQIFKAYEGTKIYKLFKENRNEKYTCEHCSHNIQLEAIKNFFNKY</sequence>
<dbReference type="Proteomes" id="UP000242656">
    <property type="component" value="Unassembled WGS sequence"/>
</dbReference>
<protein>
    <recommendedName>
        <fullName evidence="3">DUF2197 domain-containing protein</fullName>
    </recommendedName>
</protein>
<name>A0A2B0LDP7_BACCE</name>
<accession>A0A2B0LDP7</accession>
<evidence type="ECO:0008006" key="3">
    <source>
        <dbReference type="Google" id="ProtNLM"/>
    </source>
</evidence>